<protein>
    <submittedName>
        <fullName evidence="1">Uncharacterized protein</fullName>
    </submittedName>
</protein>
<gene>
    <name evidence="1" type="ORF">HDF09_001745</name>
</gene>
<evidence type="ECO:0000313" key="1">
    <source>
        <dbReference type="EMBL" id="MBB5317076.1"/>
    </source>
</evidence>
<accession>A0A7W8IIK8</accession>
<keyword evidence="2" id="KW-1185">Reference proteome</keyword>
<proteinExistence type="predicted"/>
<name>A0A7W8IIK8_9BACT</name>
<dbReference type="EMBL" id="JACHDY010000002">
    <property type="protein sequence ID" value="MBB5317076.1"/>
    <property type="molecule type" value="Genomic_DNA"/>
</dbReference>
<organism evidence="1 2">
    <name type="scientific">Tunturiibacter empetritectus</name>
    <dbReference type="NCBI Taxonomy" id="3069691"/>
    <lineage>
        <taxon>Bacteria</taxon>
        <taxon>Pseudomonadati</taxon>
        <taxon>Acidobacteriota</taxon>
        <taxon>Terriglobia</taxon>
        <taxon>Terriglobales</taxon>
        <taxon>Acidobacteriaceae</taxon>
        <taxon>Tunturiibacter</taxon>
    </lineage>
</organism>
<evidence type="ECO:0000313" key="2">
    <source>
        <dbReference type="Proteomes" id="UP000568106"/>
    </source>
</evidence>
<reference evidence="1" key="1">
    <citation type="submission" date="2020-08" db="EMBL/GenBank/DDBJ databases">
        <title>Genomic Encyclopedia of Type Strains, Phase IV (KMG-V): Genome sequencing to study the core and pangenomes of soil and plant-associated prokaryotes.</title>
        <authorList>
            <person name="Whitman W."/>
        </authorList>
    </citation>
    <scope>NUCLEOTIDE SEQUENCE [LARGE SCALE GENOMIC DNA]</scope>
    <source>
        <strain evidence="1">M8UP27</strain>
    </source>
</reference>
<dbReference type="Proteomes" id="UP000568106">
    <property type="component" value="Unassembled WGS sequence"/>
</dbReference>
<dbReference type="AlphaFoldDB" id="A0A7W8IIK8"/>
<sequence length="127" mass="12920">MEKVDVINAVTSAPGLPASPFGATGSPSVAVPAGSHLVVETLSVQLDVTPAGSQLEALVNYICGGVNVTLFVPLTFAYAQSSNGYDFYVALQAVRLYVDPGTSISVTGYSPAGSTGTLFVTVSGYLV</sequence>
<comment type="caution">
    <text evidence="1">The sequence shown here is derived from an EMBL/GenBank/DDBJ whole genome shotgun (WGS) entry which is preliminary data.</text>
</comment>